<evidence type="ECO:0000313" key="1">
    <source>
        <dbReference type="EMBL" id="KIM98148.1"/>
    </source>
</evidence>
<dbReference type="OrthoDB" id="10057496at2759"/>
<dbReference type="AlphaFoldDB" id="A0A0C3CGR5"/>
<name>A0A0C3CGR5_OIDMZ</name>
<dbReference type="STRING" id="913774.A0A0C3CGR5"/>
<organism evidence="1 2">
    <name type="scientific">Oidiodendron maius (strain Zn)</name>
    <dbReference type="NCBI Taxonomy" id="913774"/>
    <lineage>
        <taxon>Eukaryota</taxon>
        <taxon>Fungi</taxon>
        <taxon>Dikarya</taxon>
        <taxon>Ascomycota</taxon>
        <taxon>Pezizomycotina</taxon>
        <taxon>Leotiomycetes</taxon>
        <taxon>Leotiomycetes incertae sedis</taxon>
        <taxon>Myxotrichaceae</taxon>
        <taxon>Oidiodendron</taxon>
    </lineage>
</organism>
<keyword evidence="2" id="KW-1185">Reference proteome</keyword>
<sequence>MAGRGYNTFHGFDTGPPPPGFPPSQANGLPYAAVFPQLPTFAGPQLAFPPAASVPMAVPTLANQPVNHGFYPAGWCSHTHLAPAPATNSMFPGVHLRNHTGGVGLPPGYDYVFPTEHTTIHVFKTGPTPPWRQTLWSGDASNHAKLFVPCTSTVKELMQNLGCTNSDAKKNKLHELQEAGNGRWVKGITISGEEKDKLKKSIAEFGWDKSRTGAPGARPVVWLWCTKD</sequence>
<reference evidence="1 2" key="1">
    <citation type="submission" date="2014-04" db="EMBL/GenBank/DDBJ databases">
        <authorList>
            <consortium name="DOE Joint Genome Institute"/>
            <person name="Kuo A."/>
            <person name="Martino E."/>
            <person name="Perotto S."/>
            <person name="Kohler A."/>
            <person name="Nagy L.G."/>
            <person name="Floudas D."/>
            <person name="Copeland A."/>
            <person name="Barry K.W."/>
            <person name="Cichocki N."/>
            <person name="Veneault-Fourrey C."/>
            <person name="LaButti K."/>
            <person name="Lindquist E.A."/>
            <person name="Lipzen A."/>
            <person name="Lundell T."/>
            <person name="Morin E."/>
            <person name="Murat C."/>
            <person name="Sun H."/>
            <person name="Tunlid A."/>
            <person name="Henrissat B."/>
            <person name="Grigoriev I.V."/>
            <person name="Hibbett D.S."/>
            <person name="Martin F."/>
            <person name="Nordberg H.P."/>
            <person name="Cantor M.N."/>
            <person name="Hua S.X."/>
        </authorList>
    </citation>
    <scope>NUCLEOTIDE SEQUENCE [LARGE SCALE GENOMIC DNA]</scope>
    <source>
        <strain evidence="1 2">Zn</strain>
    </source>
</reference>
<dbReference type="EMBL" id="KN832881">
    <property type="protein sequence ID" value="KIM98148.1"/>
    <property type="molecule type" value="Genomic_DNA"/>
</dbReference>
<gene>
    <name evidence="1" type="ORF">OIDMADRAFT_168719</name>
</gene>
<dbReference type="HOGENOM" id="CLU_072359_1_0_1"/>
<evidence type="ECO:0000313" key="2">
    <source>
        <dbReference type="Proteomes" id="UP000054321"/>
    </source>
</evidence>
<reference evidence="2" key="2">
    <citation type="submission" date="2015-01" db="EMBL/GenBank/DDBJ databases">
        <title>Evolutionary Origins and Diversification of the Mycorrhizal Mutualists.</title>
        <authorList>
            <consortium name="DOE Joint Genome Institute"/>
            <consortium name="Mycorrhizal Genomics Consortium"/>
            <person name="Kohler A."/>
            <person name="Kuo A."/>
            <person name="Nagy L.G."/>
            <person name="Floudas D."/>
            <person name="Copeland A."/>
            <person name="Barry K.W."/>
            <person name="Cichocki N."/>
            <person name="Veneault-Fourrey C."/>
            <person name="LaButti K."/>
            <person name="Lindquist E.A."/>
            <person name="Lipzen A."/>
            <person name="Lundell T."/>
            <person name="Morin E."/>
            <person name="Murat C."/>
            <person name="Riley R."/>
            <person name="Ohm R."/>
            <person name="Sun H."/>
            <person name="Tunlid A."/>
            <person name="Henrissat B."/>
            <person name="Grigoriev I.V."/>
            <person name="Hibbett D.S."/>
            <person name="Martin F."/>
        </authorList>
    </citation>
    <scope>NUCLEOTIDE SEQUENCE [LARGE SCALE GENOMIC DNA]</scope>
    <source>
        <strain evidence="2">Zn</strain>
    </source>
</reference>
<protein>
    <submittedName>
        <fullName evidence="1">Uncharacterized protein</fullName>
    </submittedName>
</protein>
<accession>A0A0C3CGR5</accession>
<proteinExistence type="predicted"/>
<dbReference type="Proteomes" id="UP000054321">
    <property type="component" value="Unassembled WGS sequence"/>
</dbReference>
<dbReference type="InParanoid" id="A0A0C3CGR5"/>